<dbReference type="InterPro" id="IPR020846">
    <property type="entry name" value="MFS_dom"/>
</dbReference>
<feature type="transmembrane region" description="Helical" evidence="6">
    <location>
        <begin position="384"/>
        <end position="404"/>
    </location>
</feature>
<dbReference type="PANTHER" id="PTHR43124:SF3">
    <property type="entry name" value="CHLORAMPHENICOL EFFLUX PUMP RV0191"/>
    <property type="match status" value="1"/>
</dbReference>
<feature type="transmembrane region" description="Helical" evidence="6">
    <location>
        <begin position="227"/>
        <end position="247"/>
    </location>
</feature>
<keyword evidence="3 6" id="KW-0812">Transmembrane</keyword>
<comment type="subcellular location">
    <subcellularLocation>
        <location evidence="1">Cell membrane</location>
        <topology evidence="1">Multi-pass membrane protein</topology>
    </subcellularLocation>
</comment>
<feature type="transmembrane region" description="Helical" evidence="6">
    <location>
        <begin position="294"/>
        <end position="312"/>
    </location>
</feature>
<dbReference type="GO" id="GO:0005886">
    <property type="term" value="C:plasma membrane"/>
    <property type="evidence" value="ECO:0007669"/>
    <property type="project" value="UniProtKB-SubCell"/>
</dbReference>
<proteinExistence type="predicted"/>
<dbReference type="AlphaFoldDB" id="A0A7W9WVA3"/>
<evidence type="ECO:0000256" key="4">
    <source>
        <dbReference type="ARBA" id="ARBA00022989"/>
    </source>
</evidence>
<feature type="transmembrane region" description="Helical" evidence="6">
    <location>
        <begin position="183"/>
        <end position="206"/>
    </location>
</feature>
<dbReference type="InterPro" id="IPR036259">
    <property type="entry name" value="MFS_trans_sf"/>
</dbReference>
<feature type="transmembrane region" description="Helical" evidence="6">
    <location>
        <begin position="267"/>
        <end position="287"/>
    </location>
</feature>
<feature type="transmembrane region" description="Helical" evidence="6">
    <location>
        <begin position="34"/>
        <end position="54"/>
    </location>
</feature>
<evidence type="ECO:0000256" key="6">
    <source>
        <dbReference type="SAM" id="Phobius"/>
    </source>
</evidence>
<organism evidence="8 9">
    <name type="scientific">Paraburkholderia bannensis</name>
    <dbReference type="NCBI Taxonomy" id="765414"/>
    <lineage>
        <taxon>Bacteria</taxon>
        <taxon>Pseudomonadati</taxon>
        <taxon>Pseudomonadota</taxon>
        <taxon>Betaproteobacteria</taxon>
        <taxon>Burkholderiales</taxon>
        <taxon>Burkholderiaceae</taxon>
        <taxon>Paraburkholderia</taxon>
    </lineage>
</organism>
<feature type="domain" description="Major facilitator superfamily (MFS) profile" evidence="7">
    <location>
        <begin position="32"/>
        <end position="409"/>
    </location>
</feature>
<keyword evidence="2" id="KW-1003">Cell membrane</keyword>
<dbReference type="InterPro" id="IPR011701">
    <property type="entry name" value="MFS"/>
</dbReference>
<dbReference type="EMBL" id="JACHBW010000016">
    <property type="protein sequence ID" value="MBB6105147.1"/>
    <property type="molecule type" value="Genomic_DNA"/>
</dbReference>
<reference evidence="8 9" key="1">
    <citation type="submission" date="2020-08" db="EMBL/GenBank/DDBJ databases">
        <title>Above-ground endophytic microbial communities from plants in different locations in the United States.</title>
        <authorList>
            <person name="Frank C."/>
        </authorList>
    </citation>
    <scope>NUCLEOTIDE SEQUENCE [LARGE SCALE GENOMIC DNA]</scope>
    <source>
        <strain evidence="8 9">WP4_2_2</strain>
    </source>
</reference>
<comment type="caution">
    <text evidence="8">The sequence shown here is derived from an EMBL/GenBank/DDBJ whole genome shotgun (WGS) entry which is preliminary data.</text>
</comment>
<feature type="transmembrane region" description="Helical" evidence="6">
    <location>
        <begin position="318"/>
        <end position="336"/>
    </location>
</feature>
<accession>A0A7W9WVA3</accession>
<dbReference type="PROSITE" id="PS50850">
    <property type="entry name" value="MFS"/>
    <property type="match status" value="1"/>
</dbReference>
<keyword evidence="4 6" id="KW-1133">Transmembrane helix</keyword>
<gene>
    <name evidence="8" type="ORF">F4827_005013</name>
</gene>
<dbReference type="RefSeq" id="WP_183727675.1">
    <property type="nucleotide sequence ID" value="NZ_JACHBW010000016.1"/>
</dbReference>
<feature type="transmembrane region" description="Helical" evidence="6">
    <location>
        <begin position="127"/>
        <end position="148"/>
    </location>
</feature>
<dbReference type="InterPro" id="IPR050189">
    <property type="entry name" value="MFS_Efflux_Transporters"/>
</dbReference>
<evidence type="ECO:0000259" key="7">
    <source>
        <dbReference type="PROSITE" id="PS50850"/>
    </source>
</evidence>
<dbReference type="CDD" id="cd17324">
    <property type="entry name" value="MFS_NepI_like"/>
    <property type="match status" value="1"/>
</dbReference>
<keyword evidence="5 6" id="KW-0472">Membrane</keyword>
<keyword evidence="9" id="KW-1185">Reference proteome</keyword>
<protein>
    <submittedName>
        <fullName evidence="8">DHA1 family inner membrane transport protein</fullName>
    </submittedName>
</protein>
<feature type="transmembrane region" description="Helical" evidence="6">
    <location>
        <begin position="98"/>
        <end position="121"/>
    </location>
</feature>
<dbReference type="Pfam" id="PF07690">
    <property type="entry name" value="MFS_1"/>
    <property type="match status" value="1"/>
</dbReference>
<sequence>MNAPAETPLRAEAAEPGGASALIEPPHGLGLAELSLALGGFAIGTAEFAAMGILPEMAGDLHVTIPQAGHMISAYAAGVVVGAPLITVLLARMPRRALLILLMLLYALGNGATAVFHSYGFALASRFIAGLPHGAYFGLAALAAAALVPPHKRGAAIGKVMLGLSVANVIGVPAATWLGQALGWQACFASVAVIALITAGMIAYSVPTLPMSSKASPLTELGALGRPQVLLTLLASAVGFGGIFSVYSYVASTLTEVTHLPSYHVPWALALIGLGMIIGNMACGWFADRWLKRTMLGMYAFTAVVLLVFVAAAPHLWLMLPVLFCVGFGSACTPAFQSRLMDVAGDAQSLAAALNHSAFNIANALGAWLGGIVIAAGFGWLATGWVGAILAALGIVVLMASFALDRKRA</sequence>
<dbReference type="PANTHER" id="PTHR43124">
    <property type="entry name" value="PURINE EFFLUX PUMP PBUE"/>
    <property type="match status" value="1"/>
</dbReference>
<feature type="transmembrane region" description="Helical" evidence="6">
    <location>
        <begin position="74"/>
        <end position="91"/>
    </location>
</feature>
<name>A0A7W9WVA3_9BURK</name>
<dbReference type="SUPFAM" id="SSF103473">
    <property type="entry name" value="MFS general substrate transporter"/>
    <property type="match status" value="1"/>
</dbReference>
<dbReference type="GO" id="GO:0022857">
    <property type="term" value="F:transmembrane transporter activity"/>
    <property type="evidence" value="ECO:0007669"/>
    <property type="project" value="InterPro"/>
</dbReference>
<dbReference type="Proteomes" id="UP000571554">
    <property type="component" value="Unassembled WGS sequence"/>
</dbReference>
<evidence type="ECO:0000256" key="3">
    <source>
        <dbReference type="ARBA" id="ARBA00022692"/>
    </source>
</evidence>
<evidence type="ECO:0000313" key="9">
    <source>
        <dbReference type="Proteomes" id="UP000571554"/>
    </source>
</evidence>
<evidence type="ECO:0000256" key="2">
    <source>
        <dbReference type="ARBA" id="ARBA00022475"/>
    </source>
</evidence>
<evidence type="ECO:0000256" key="1">
    <source>
        <dbReference type="ARBA" id="ARBA00004651"/>
    </source>
</evidence>
<evidence type="ECO:0000256" key="5">
    <source>
        <dbReference type="ARBA" id="ARBA00023136"/>
    </source>
</evidence>
<feature type="transmembrane region" description="Helical" evidence="6">
    <location>
        <begin position="357"/>
        <end position="378"/>
    </location>
</feature>
<feature type="transmembrane region" description="Helical" evidence="6">
    <location>
        <begin position="160"/>
        <end position="177"/>
    </location>
</feature>
<evidence type="ECO:0000313" key="8">
    <source>
        <dbReference type="EMBL" id="MBB6105147.1"/>
    </source>
</evidence>
<dbReference type="Gene3D" id="1.20.1250.20">
    <property type="entry name" value="MFS general substrate transporter like domains"/>
    <property type="match status" value="2"/>
</dbReference>